<proteinExistence type="predicted"/>
<dbReference type="AlphaFoldDB" id="A0A5D0MMN0"/>
<feature type="binding site" evidence="7">
    <location>
        <position position="203"/>
    </location>
    <ligand>
        <name>Mg(2+)</name>
        <dbReference type="ChEBI" id="CHEBI:18420"/>
    </ligand>
</feature>
<evidence type="ECO:0000256" key="4">
    <source>
        <dbReference type="ARBA" id="ARBA00022692"/>
    </source>
</evidence>
<evidence type="ECO:0000256" key="5">
    <source>
        <dbReference type="ARBA" id="ARBA00022989"/>
    </source>
</evidence>
<feature type="transmembrane region" description="Helical" evidence="8">
    <location>
        <begin position="37"/>
        <end position="56"/>
    </location>
</feature>
<feature type="binding site" evidence="7">
    <location>
        <position position="143"/>
    </location>
    <ligand>
        <name>Mg(2+)</name>
        <dbReference type="ChEBI" id="CHEBI:18420"/>
    </ligand>
</feature>
<comment type="caution">
    <text evidence="9">The sequence shown here is derived from an EMBL/GenBank/DDBJ whole genome shotgun (WGS) entry which is preliminary data.</text>
</comment>
<evidence type="ECO:0000256" key="3">
    <source>
        <dbReference type="ARBA" id="ARBA00022679"/>
    </source>
</evidence>
<name>A0A5D0MMN0_FLESI</name>
<feature type="transmembrane region" description="Helical" evidence="8">
    <location>
        <begin position="174"/>
        <end position="192"/>
    </location>
</feature>
<evidence type="ECO:0000256" key="2">
    <source>
        <dbReference type="ARBA" id="ARBA00022475"/>
    </source>
</evidence>
<evidence type="ECO:0000256" key="1">
    <source>
        <dbReference type="ARBA" id="ARBA00004651"/>
    </source>
</evidence>
<evidence type="ECO:0000313" key="10">
    <source>
        <dbReference type="Proteomes" id="UP000323337"/>
    </source>
</evidence>
<dbReference type="InterPro" id="IPR000715">
    <property type="entry name" value="Glycosyl_transferase_4"/>
</dbReference>
<evidence type="ECO:0000256" key="7">
    <source>
        <dbReference type="PIRSR" id="PIRSR600715-1"/>
    </source>
</evidence>
<protein>
    <submittedName>
        <fullName evidence="9">Glycosyltransferase</fullName>
    </submittedName>
</protein>
<dbReference type="Proteomes" id="UP000323337">
    <property type="component" value="Unassembled WGS sequence"/>
</dbReference>
<dbReference type="PANTHER" id="PTHR22926">
    <property type="entry name" value="PHOSPHO-N-ACETYLMURAMOYL-PENTAPEPTIDE-TRANSFERASE"/>
    <property type="match status" value="1"/>
</dbReference>
<keyword evidence="2" id="KW-1003">Cell membrane</keyword>
<comment type="cofactor">
    <cofactor evidence="7">
        <name>Mg(2+)</name>
        <dbReference type="ChEBI" id="CHEBI:18420"/>
    </cofactor>
</comment>
<dbReference type="GO" id="GO:0016780">
    <property type="term" value="F:phosphotransferase activity, for other substituted phosphate groups"/>
    <property type="evidence" value="ECO:0007669"/>
    <property type="project" value="InterPro"/>
</dbReference>
<evidence type="ECO:0000313" key="9">
    <source>
        <dbReference type="EMBL" id="TYB32710.1"/>
    </source>
</evidence>
<comment type="subcellular location">
    <subcellularLocation>
        <location evidence="1">Cell membrane</location>
        <topology evidence="1">Multi-pass membrane protein</topology>
    </subcellularLocation>
</comment>
<keyword evidence="7" id="KW-0479">Metal-binding</keyword>
<feature type="transmembrane region" description="Helical" evidence="8">
    <location>
        <begin position="62"/>
        <end position="82"/>
    </location>
</feature>
<keyword evidence="5 8" id="KW-1133">Transmembrane helix</keyword>
<feature type="transmembrane region" description="Helical" evidence="8">
    <location>
        <begin position="292"/>
        <end position="310"/>
    </location>
</feature>
<keyword evidence="7" id="KW-0460">Magnesium</keyword>
<dbReference type="GO" id="GO:0046872">
    <property type="term" value="F:metal ion binding"/>
    <property type="evidence" value="ECO:0007669"/>
    <property type="project" value="UniProtKB-KW"/>
</dbReference>
<gene>
    <name evidence="9" type="ORF">FXF49_10125</name>
</gene>
<feature type="transmembrane region" description="Helical" evidence="8">
    <location>
        <begin position="121"/>
        <end position="139"/>
    </location>
</feature>
<feature type="transmembrane region" description="Helical" evidence="8">
    <location>
        <begin position="151"/>
        <end position="168"/>
    </location>
</feature>
<keyword evidence="6 8" id="KW-0472">Membrane</keyword>
<feature type="transmembrane region" description="Helical" evidence="8">
    <location>
        <begin position="89"/>
        <end position="109"/>
    </location>
</feature>
<accession>A0A5D0MMN0</accession>
<evidence type="ECO:0000256" key="8">
    <source>
        <dbReference type="SAM" id="Phobius"/>
    </source>
</evidence>
<keyword evidence="3 9" id="KW-0808">Transferase</keyword>
<dbReference type="GO" id="GO:0071555">
    <property type="term" value="P:cell wall organization"/>
    <property type="evidence" value="ECO:0007669"/>
    <property type="project" value="TreeGrafter"/>
</dbReference>
<dbReference type="EMBL" id="VSIV01000282">
    <property type="protein sequence ID" value="TYB32710.1"/>
    <property type="molecule type" value="Genomic_DNA"/>
</dbReference>
<feature type="transmembrane region" description="Helical" evidence="8">
    <location>
        <begin position="316"/>
        <end position="333"/>
    </location>
</feature>
<dbReference type="PANTHER" id="PTHR22926:SF3">
    <property type="entry name" value="UNDECAPRENYL-PHOSPHATE ALPHA-N-ACETYLGLUCOSAMINYL 1-PHOSPHATE TRANSFERASE"/>
    <property type="match status" value="1"/>
</dbReference>
<dbReference type="Pfam" id="PF00953">
    <property type="entry name" value="Glycos_transf_4"/>
    <property type="match status" value="1"/>
</dbReference>
<feature type="transmembrane region" description="Helical" evidence="8">
    <location>
        <begin position="204"/>
        <end position="221"/>
    </location>
</feature>
<evidence type="ECO:0000256" key="6">
    <source>
        <dbReference type="ARBA" id="ARBA00023136"/>
    </source>
</evidence>
<dbReference type="CDD" id="cd06912">
    <property type="entry name" value="GT_MraY_like"/>
    <property type="match status" value="1"/>
</dbReference>
<feature type="transmembrane region" description="Helical" evidence="8">
    <location>
        <begin position="227"/>
        <end position="248"/>
    </location>
</feature>
<dbReference type="GO" id="GO:0005886">
    <property type="term" value="C:plasma membrane"/>
    <property type="evidence" value="ECO:0007669"/>
    <property type="project" value="UniProtKB-SubCell"/>
</dbReference>
<keyword evidence="4 8" id="KW-0812">Transmembrane</keyword>
<sequence length="346" mass="39480">MISFLLNFAFIYFFKHKKFKDTFDGPQKFHITPTPRIGGLAIILSVFAAALFYHFTAYKSDIFLLLFATIPITVAGLAEDIFKKVNPKIRLAAAFVSVLLGSYFIDMIITSIDIPFIDSLLQIEVVAYVFTIIAVAGVANSINIIDGYNGLSSVVSILILFALAYVAFELNDSLILIMCFITIGATGGFFIWNYPFGKIFLGDGGAYFIGFIIAMLSIMLVNRHNEVSAWFPLLAVIYPVFETVFSIYRRKILKRSKIDHPDSFHLHQLIYKRVIPFVFDVERDNRLLRNSATSPFLWLVCSFGVIPAVIFWKYTYVLFVFVVIFCVFYIWLYKSIVKFQIGKYLK</sequence>
<dbReference type="GO" id="GO:0009103">
    <property type="term" value="P:lipopolysaccharide biosynthetic process"/>
    <property type="evidence" value="ECO:0007669"/>
    <property type="project" value="TreeGrafter"/>
</dbReference>
<reference evidence="9 10" key="1">
    <citation type="submission" date="2019-08" db="EMBL/GenBank/DDBJ databases">
        <title>Genomic characterization of a novel candidate phylum (ARYD3) from a high temperature, high salinity tertiary oil reservoir in north central Oklahoma, USA.</title>
        <authorList>
            <person name="Youssef N.H."/>
            <person name="Yadav A."/>
            <person name="Elshahed M.S."/>
        </authorList>
    </citation>
    <scope>NUCLEOTIDE SEQUENCE [LARGE SCALE GENOMIC DNA]</scope>
    <source>
        <strain evidence="9">ARYD1</strain>
    </source>
</reference>
<organism evidence="9 10">
    <name type="scientific">Flexistipes sinusarabici</name>
    <dbReference type="NCBI Taxonomy" id="2352"/>
    <lineage>
        <taxon>Bacteria</taxon>
        <taxon>Pseudomonadati</taxon>
        <taxon>Deferribacterota</taxon>
        <taxon>Deferribacteres</taxon>
        <taxon>Deferribacterales</taxon>
        <taxon>Flexistipitaceae</taxon>
        <taxon>Flexistipes</taxon>
    </lineage>
</organism>
<dbReference type="GO" id="GO:0044038">
    <property type="term" value="P:cell wall macromolecule biosynthetic process"/>
    <property type="evidence" value="ECO:0007669"/>
    <property type="project" value="TreeGrafter"/>
</dbReference>